<dbReference type="Gene3D" id="3.40.190.10">
    <property type="entry name" value="Periplasmic binding protein-like II"/>
    <property type="match status" value="2"/>
</dbReference>
<keyword evidence="8" id="KW-1185">Reference proteome</keyword>
<feature type="signal peptide" evidence="5">
    <location>
        <begin position="1"/>
        <end position="26"/>
    </location>
</feature>
<dbReference type="Pfam" id="PF12849">
    <property type="entry name" value="PBP_like_2"/>
    <property type="match status" value="1"/>
</dbReference>
<protein>
    <recommendedName>
        <fullName evidence="4">Phosphate-binding protein</fullName>
    </recommendedName>
</protein>
<evidence type="ECO:0000313" key="8">
    <source>
        <dbReference type="Proteomes" id="UP001500037"/>
    </source>
</evidence>
<dbReference type="InterPro" id="IPR050962">
    <property type="entry name" value="Phosphate-bind_PstS"/>
</dbReference>
<keyword evidence="5" id="KW-0732">Signal</keyword>
<dbReference type="RefSeq" id="WP_344440722.1">
    <property type="nucleotide sequence ID" value="NZ_BAAALF010000021.1"/>
</dbReference>
<dbReference type="EMBL" id="BAAALF010000021">
    <property type="protein sequence ID" value="GAA1227882.1"/>
    <property type="molecule type" value="Genomic_DNA"/>
</dbReference>
<dbReference type="InterPro" id="IPR005673">
    <property type="entry name" value="ABC_phos-bd_PstS"/>
</dbReference>
<dbReference type="SUPFAM" id="SSF53850">
    <property type="entry name" value="Periplasmic binding protein-like II"/>
    <property type="match status" value="1"/>
</dbReference>
<evidence type="ECO:0000256" key="3">
    <source>
        <dbReference type="ARBA" id="ARBA00022592"/>
    </source>
</evidence>
<dbReference type="PIRSF" id="PIRSF002756">
    <property type="entry name" value="PstS"/>
    <property type="match status" value="1"/>
</dbReference>
<evidence type="ECO:0000313" key="7">
    <source>
        <dbReference type="EMBL" id="GAA1227882.1"/>
    </source>
</evidence>
<reference evidence="8" key="1">
    <citation type="journal article" date="2019" name="Int. J. Syst. Evol. Microbiol.">
        <title>The Global Catalogue of Microorganisms (GCM) 10K type strain sequencing project: providing services to taxonomists for standard genome sequencing and annotation.</title>
        <authorList>
            <consortium name="The Broad Institute Genomics Platform"/>
            <consortium name="The Broad Institute Genome Sequencing Center for Infectious Disease"/>
            <person name="Wu L."/>
            <person name="Ma J."/>
        </authorList>
    </citation>
    <scope>NUCLEOTIDE SEQUENCE [LARGE SCALE GENOMIC DNA]</scope>
    <source>
        <strain evidence="8">JCM 13004</strain>
    </source>
</reference>
<feature type="domain" description="PBP" evidence="6">
    <location>
        <begin position="56"/>
        <end position="350"/>
    </location>
</feature>
<evidence type="ECO:0000256" key="5">
    <source>
        <dbReference type="SAM" id="SignalP"/>
    </source>
</evidence>
<dbReference type="PROSITE" id="PS51257">
    <property type="entry name" value="PROKAR_LIPOPROTEIN"/>
    <property type="match status" value="1"/>
</dbReference>
<keyword evidence="2 4" id="KW-0813">Transport</keyword>
<dbReference type="Proteomes" id="UP001500037">
    <property type="component" value="Unassembled WGS sequence"/>
</dbReference>
<keyword evidence="3 4" id="KW-0592">Phosphate transport</keyword>
<dbReference type="NCBIfam" id="TIGR00975">
    <property type="entry name" value="3a0107s03"/>
    <property type="match status" value="1"/>
</dbReference>
<evidence type="ECO:0000256" key="4">
    <source>
        <dbReference type="PIRNR" id="PIRNR002756"/>
    </source>
</evidence>
<dbReference type="InterPro" id="IPR024370">
    <property type="entry name" value="PBP_domain"/>
</dbReference>
<evidence type="ECO:0000256" key="2">
    <source>
        <dbReference type="ARBA" id="ARBA00022448"/>
    </source>
</evidence>
<gene>
    <name evidence="7" type="primary">pstS_2</name>
    <name evidence="7" type="ORF">GCM10009665_17940</name>
</gene>
<organism evidence="7 8">
    <name type="scientific">Kitasatospora nipponensis</name>
    <dbReference type="NCBI Taxonomy" id="258049"/>
    <lineage>
        <taxon>Bacteria</taxon>
        <taxon>Bacillati</taxon>
        <taxon>Actinomycetota</taxon>
        <taxon>Actinomycetes</taxon>
        <taxon>Kitasatosporales</taxon>
        <taxon>Streptomycetaceae</taxon>
        <taxon>Kitasatospora</taxon>
    </lineage>
</organism>
<dbReference type="PANTHER" id="PTHR42996:SF1">
    <property type="entry name" value="PHOSPHATE-BINDING PROTEIN PSTS"/>
    <property type="match status" value="1"/>
</dbReference>
<evidence type="ECO:0000256" key="1">
    <source>
        <dbReference type="ARBA" id="ARBA00008725"/>
    </source>
</evidence>
<evidence type="ECO:0000259" key="6">
    <source>
        <dbReference type="Pfam" id="PF12849"/>
    </source>
</evidence>
<proteinExistence type="inferred from homology"/>
<dbReference type="CDD" id="cd13565">
    <property type="entry name" value="PBP2_PstS"/>
    <property type="match status" value="1"/>
</dbReference>
<sequence length="380" mass="37943">MKLQRNGRTKALAIGAVALVSTLSLSACGSDNNSTSSSSTASGSAPAAAPAAIACAAKQAPMLGAGSTAQGTAIDVWKTTFGAACSGSTLNYNGVGSGAGVQQFNQGKVTFAGSDAALKPAEVDASKAVCPGGQGVDLPMVGGLVSIIFNVDGVKHLVLDGPTIAKIFDSQITKWNDPAIVALNPGATLPAADIQAFHRSDDSGTTQNLTAYLAKTSGGAWSYPAAKTWAGKGGQSAAQSAGVSAQVKSVKNSIGYAELSYAQSNNLDSASIATGASKPVDATAANAATTIGTAQVVGTGNDLALNLDYATKTEGAYPIVLVTYEIACDKGNKAETLDTLKSFLTYTISDAGQAAIGDKGYVPLPKTVASKVQALIPTLA</sequence>
<comment type="similarity">
    <text evidence="1 4">Belongs to the PstS family.</text>
</comment>
<name>A0ABP4GKF2_9ACTN</name>
<accession>A0ABP4GKF2</accession>
<feature type="chain" id="PRO_5045713395" description="Phosphate-binding protein" evidence="5">
    <location>
        <begin position="27"/>
        <end position="380"/>
    </location>
</feature>
<dbReference type="PANTHER" id="PTHR42996">
    <property type="entry name" value="PHOSPHATE-BINDING PROTEIN PSTS"/>
    <property type="match status" value="1"/>
</dbReference>
<comment type="caution">
    <text evidence="7">The sequence shown here is derived from an EMBL/GenBank/DDBJ whole genome shotgun (WGS) entry which is preliminary data.</text>
</comment>